<dbReference type="InterPro" id="IPR014722">
    <property type="entry name" value="Rib_uL2_dom2"/>
</dbReference>
<evidence type="ECO:0000313" key="2">
    <source>
        <dbReference type="Proteomes" id="UP000827549"/>
    </source>
</evidence>
<dbReference type="RefSeq" id="XP_062625671.1">
    <property type="nucleotide sequence ID" value="XM_062769687.1"/>
</dbReference>
<protein>
    <recommendedName>
        <fullName evidence="3">KOW domain-containing protein</fullName>
    </recommendedName>
</protein>
<evidence type="ECO:0000313" key="1">
    <source>
        <dbReference type="EMBL" id="WOO79639.1"/>
    </source>
</evidence>
<sequence length="431" mass="48878">MSVTHVDKIPKGLHHLEAAFKNKFVARYPARAPHAPKAFVQPKNRIKRWNIVPGDSVRLTVGKPEEKYNDVSVGVASGWKVYKVASVDMERNRVYLEGLTNNKSNAVRQPPPNVEELDAETLNQLKQQQNFIKTRRPVNYSNVQLCVEDNGVDSVFATRLGTSKPYWNRQARVAVWQRYAAATSAPTTLEPHPRRNQVRIEWPKAKGRETFPIGPYDTDEKALVTPTVEFGAPSSIPETLIPRSMRAKPPADQDYADEYVFRPSARMNPVMQAAMPLYLGEELSPRFSRAKQTAGYNERRRAEKEVREQIARDTVAQWEADGRDAGLEEVLSTDLVNLDGLTLRPRTRKEVREATLAEVDAAVAKHKADVARAHAAGMVSDGMDGWVDGPKGKRLERKRRRKALKAEKIERRLENLTLKDEKNQFVPYELR</sequence>
<dbReference type="GeneID" id="87806408"/>
<dbReference type="Proteomes" id="UP000827549">
    <property type="component" value="Chromosome 2"/>
</dbReference>
<proteinExistence type="predicted"/>
<dbReference type="AlphaFoldDB" id="A0AAF0Y7K4"/>
<accession>A0AAF0Y7K4</accession>
<keyword evidence="2" id="KW-1185">Reference proteome</keyword>
<evidence type="ECO:0008006" key="3">
    <source>
        <dbReference type="Google" id="ProtNLM"/>
    </source>
</evidence>
<dbReference type="EMBL" id="CP086715">
    <property type="protein sequence ID" value="WOO79639.1"/>
    <property type="molecule type" value="Genomic_DNA"/>
</dbReference>
<organism evidence="1 2">
    <name type="scientific">Vanrija pseudolonga</name>
    <dbReference type="NCBI Taxonomy" id="143232"/>
    <lineage>
        <taxon>Eukaryota</taxon>
        <taxon>Fungi</taxon>
        <taxon>Dikarya</taxon>
        <taxon>Basidiomycota</taxon>
        <taxon>Agaricomycotina</taxon>
        <taxon>Tremellomycetes</taxon>
        <taxon>Trichosporonales</taxon>
        <taxon>Trichosporonaceae</taxon>
        <taxon>Vanrija</taxon>
    </lineage>
</organism>
<reference evidence="1" key="1">
    <citation type="submission" date="2023-10" db="EMBL/GenBank/DDBJ databases">
        <authorList>
            <person name="Noh H."/>
        </authorList>
    </citation>
    <scope>NUCLEOTIDE SEQUENCE</scope>
    <source>
        <strain evidence="1">DUCC4014</strain>
    </source>
</reference>
<gene>
    <name evidence="1" type="ORF">LOC62_02G003162</name>
</gene>
<name>A0AAF0Y7K4_9TREE</name>
<dbReference type="Gene3D" id="2.30.30.30">
    <property type="match status" value="1"/>
</dbReference>